<name>A0ACC0VST8_9STRA</name>
<protein>
    <submittedName>
        <fullName evidence="1">Uncharacterized protein</fullName>
    </submittedName>
</protein>
<accession>A0ACC0VST8</accession>
<dbReference type="Proteomes" id="UP001163321">
    <property type="component" value="Chromosome 7"/>
</dbReference>
<sequence length="83" mass="9398">MRPYQLCRAPRQHLQRAPAVVLCGHDVLLCLRVSTVQCSQYTLEHHHLVLGARNAAIDTRVKQRAVRTRRALATTHLGNTHVI</sequence>
<evidence type="ECO:0000313" key="2">
    <source>
        <dbReference type="Proteomes" id="UP001163321"/>
    </source>
</evidence>
<comment type="caution">
    <text evidence="1">The sequence shown here is derived from an EMBL/GenBank/DDBJ whole genome shotgun (WGS) entry which is preliminary data.</text>
</comment>
<organism evidence="1 2">
    <name type="scientific">Peronosclerospora sorghi</name>
    <dbReference type="NCBI Taxonomy" id="230839"/>
    <lineage>
        <taxon>Eukaryota</taxon>
        <taxon>Sar</taxon>
        <taxon>Stramenopiles</taxon>
        <taxon>Oomycota</taxon>
        <taxon>Peronosporomycetes</taxon>
        <taxon>Peronosporales</taxon>
        <taxon>Peronosporaceae</taxon>
        <taxon>Peronosclerospora</taxon>
    </lineage>
</organism>
<dbReference type="EMBL" id="CM047586">
    <property type="protein sequence ID" value="KAI9909020.1"/>
    <property type="molecule type" value="Genomic_DNA"/>
</dbReference>
<proteinExistence type="predicted"/>
<gene>
    <name evidence="1" type="ORF">PsorP6_015277</name>
</gene>
<keyword evidence="2" id="KW-1185">Reference proteome</keyword>
<reference evidence="1 2" key="1">
    <citation type="journal article" date="2022" name="bioRxiv">
        <title>The genome of the oomycete Peronosclerospora sorghi, a cosmopolitan pathogen of maize and sorghum, is inflated with dispersed pseudogenes.</title>
        <authorList>
            <person name="Fletcher K."/>
            <person name="Martin F."/>
            <person name="Isakeit T."/>
            <person name="Cavanaugh K."/>
            <person name="Magill C."/>
            <person name="Michelmore R."/>
        </authorList>
    </citation>
    <scope>NUCLEOTIDE SEQUENCE [LARGE SCALE GENOMIC DNA]</scope>
    <source>
        <strain evidence="1">P6</strain>
    </source>
</reference>
<evidence type="ECO:0000313" key="1">
    <source>
        <dbReference type="EMBL" id="KAI9909020.1"/>
    </source>
</evidence>